<keyword evidence="2" id="KW-0472">Membrane</keyword>
<accession>A0ABR4FIB9</accession>
<dbReference type="EMBL" id="JBFTWV010000286">
    <property type="protein sequence ID" value="KAL2782986.1"/>
    <property type="molecule type" value="Genomic_DNA"/>
</dbReference>
<keyword evidence="1" id="KW-0460">Magnesium</keyword>
<name>A0ABR4FIB9_9EURO</name>
<sequence length="196" mass="21068">MKKTDGFEVSRQTADGTAIMKLDPFMISGSKVLEGVGTYLVTSVGRFSTYGRILMSLQESSDPTPLQVKLGKLANCAATILFFALLFRFLASLSDNTGSSAAKGKEFVDILIVAVTVIVVAIPEGLPLAVTLALAFATTRMVKENNLVRVLRACETMGNATLEPWVPEALIITTGKSQPHRQSSSRRVLMEPATCL</sequence>
<dbReference type="PANTHER" id="PTHR24093">
    <property type="entry name" value="CATION TRANSPORTING ATPASE"/>
    <property type="match status" value="1"/>
</dbReference>
<feature type="transmembrane region" description="Helical" evidence="2">
    <location>
        <begin position="111"/>
        <end position="137"/>
    </location>
</feature>
<comment type="caution">
    <text evidence="3">The sequence shown here is derived from an EMBL/GenBank/DDBJ whole genome shotgun (WGS) entry which is preliminary data.</text>
</comment>
<evidence type="ECO:0000313" key="4">
    <source>
        <dbReference type="Proteomes" id="UP001610563"/>
    </source>
</evidence>
<dbReference type="SUPFAM" id="SSF81665">
    <property type="entry name" value="Calcium ATPase, transmembrane domain M"/>
    <property type="match status" value="1"/>
</dbReference>
<dbReference type="InterPro" id="IPR023298">
    <property type="entry name" value="ATPase_P-typ_TM_dom_sf"/>
</dbReference>
<keyword evidence="2" id="KW-0812">Transmembrane</keyword>
<evidence type="ECO:0000256" key="2">
    <source>
        <dbReference type="SAM" id="Phobius"/>
    </source>
</evidence>
<keyword evidence="4" id="KW-1185">Reference proteome</keyword>
<dbReference type="Proteomes" id="UP001610563">
    <property type="component" value="Unassembled WGS sequence"/>
</dbReference>
<evidence type="ECO:0000256" key="1">
    <source>
        <dbReference type="ARBA" id="ARBA00022842"/>
    </source>
</evidence>
<protein>
    <submittedName>
        <fullName evidence="3">E1-E2 ATPase-domain-containing protein</fullName>
    </submittedName>
</protein>
<keyword evidence="2" id="KW-1133">Transmembrane helix</keyword>
<proteinExistence type="predicted"/>
<gene>
    <name evidence="3" type="ORF">BJX66DRAFT_345353</name>
</gene>
<dbReference type="Gene3D" id="1.20.1110.10">
    <property type="entry name" value="Calcium-transporting ATPase, transmembrane domain"/>
    <property type="match status" value="1"/>
</dbReference>
<feature type="transmembrane region" description="Helical" evidence="2">
    <location>
        <begin position="73"/>
        <end position="91"/>
    </location>
</feature>
<evidence type="ECO:0000313" key="3">
    <source>
        <dbReference type="EMBL" id="KAL2782986.1"/>
    </source>
</evidence>
<reference evidence="3 4" key="1">
    <citation type="submission" date="2024-07" db="EMBL/GenBank/DDBJ databases">
        <title>Section-level genome sequencing and comparative genomics of Aspergillus sections Usti and Cavernicolus.</title>
        <authorList>
            <consortium name="Lawrence Berkeley National Laboratory"/>
            <person name="Nybo J.L."/>
            <person name="Vesth T.C."/>
            <person name="Theobald S."/>
            <person name="Frisvad J.C."/>
            <person name="Larsen T.O."/>
            <person name="Kjaerboelling I."/>
            <person name="Rothschild-Mancinelli K."/>
            <person name="Lyhne E.K."/>
            <person name="Kogle M.E."/>
            <person name="Barry K."/>
            <person name="Clum A."/>
            <person name="Na H."/>
            <person name="Ledsgaard L."/>
            <person name="Lin J."/>
            <person name="Lipzen A."/>
            <person name="Kuo A."/>
            <person name="Riley R."/>
            <person name="Mondo S."/>
            <person name="Labutti K."/>
            <person name="Haridas S."/>
            <person name="Pangalinan J."/>
            <person name="Salamov A.A."/>
            <person name="Simmons B.A."/>
            <person name="Magnuson J.K."/>
            <person name="Chen J."/>
            <person name="Drula E."/>
            <person name="Henrissat B."/>
            <person name="Wiebenga A."/>
            <person name="Lubbers R.J."/>
            <person name="Gomes A.C."/>
            <person name="Makela M.R."/>
            <person name="Stajich J."/>
            <person name="Grigoriev I.V."/>
            <person name="Mortensen U.H."/>
            <person name="De Vries R.P."/>
            <person name="Baker S.E."/>
            <person name="Andersen M.R."/>
        </authorList>
    </citation>
    <scope>NUCLEOTIDE SEQUENCE [LARGE SCALE GENOMIC DNA]</scope>
    <source>
        <strain evidence="3 4">CBS 209.92</strain>
    </source>
</reference>
<organism evidence="3 4">
    <name type="scientific">Aspergillus keveii</name>
    <dbReference type="NCBI Taxonomy" id="714993"/>
    <lineage>
        <taxon>Eukaryota</taxon>
        <taxon>Fungi</taxon>
        <taxon>Dikarya</taxon>
        <taxon>Ascomycota</taxon>
        <taxon>Pezizomycotina</taxon>
        <taxon>Eurotiomycetes</taxon>
        <taxon>Eurotiomycetidae</taxon>
        <taxon>Eurotiales</taxon>
        <taxon>Aspergillaceae</taxon>
        <taxon>Aspergillus</taxon>
        <taxon>Aspergillus subgen. Nidulantes</taxon>
    </lineage>
</organism>
<dbReference type="PANTHER" id="PTHR24093:SF423">
    <property type="entry name" value="CALCIUM-TRANSPORTING ATPASE"/>
    <property type="match status" value="1"/>
</dbReference>